<protein>
    <submittedName>
        <fullName evidence="1">Uncharacterized protein</fullName>
    </submittedName>
</protein>
<organism evidence="1 2">
    <name type="scientific">Tigriopus californicus</name>
    <name type="common">Marine copepod</name>
    <dbReference type="NCBI Taxonomy" id="6832"/>
    <lineage>
        <taxon>Eukaryota</taxon>
        <taxon>Metazoa</taxon>
        <taxon>Ecdysozoa</taxon>
        <taxon>Arthropoda</taxon>
        <taxon>Crustacea</taxon>
        <taxon>Multicrustacea</taxon>
        <taxon>Hexanauplia</taxon>
        <taxon>Copepoda</taxon>
        <taxon>Harpacticoida</taxon>
        <taxon>Harpacticidae</taxon>
        <taxon>Tigriopus</taxon>
    </lineage>
</organism>
<reference evidence="1 2" key="1">
    <citation type="journal article" date="2018" name="Nat. Ecol. Evol.">
        <title>Genomic signatures of mitonuclear coevolution across populations of Tigriopus californicus.</title>
        <authorList>
            <person name="Barreto F.S."/>
            <person name="Watson E.T."/>
            <person name="Lima T.G."/>
            <person name="Willett C.S."/>
            <person name="Edmands S."/>
            <person name="Li W."/>
            <person name="Burton R.S."/>
        </authorList>
    </citation>
    <scope>NUCLEOTIDE SEQUENCE [LARGE SCALE GENOMIC DNA]</scope>
    <source>
        <strain evidence="1 2">San Diego</strain>
    </source>
</reference>
<comment type="caution">
    <text evidence="1">The sequence shown here is derived from an EMBL/GenBank/DDBJ whole genome shotgun (WGS) entry which is preliminary data.</text>
</comment>
<dbReference type="Proteomes" id="UP000318571">
    <property type="component" value="Chromosome 2"/>
</dbReference>
<evidence type="ECO:0000313" key="1">
    <source>
        <dbReference type="EMBL" id="TRY75619.1"/>
    </source>
</evidence>
<dbReference type="AlphaFoldDB" id="A0A553PD68"/>
<gene>
    <name evidence="1" type="ORF">TCAL_14596</name>
</gene>
<evidence type="ECO:0000313" key="2">
    <source>
        <dbReference type="Proteomes" id="UP000318571"/>
    </source>
</evidence>
<dbReference type="EMBL" id="VCGU01000005">
    <property type="protein sequence ID" value="TRY75619.1"/>
    <property type="molecule type" value="Genomic_DNA"/>
</dbReference>
<proteinExistence type="predicted"/>
<keyword evidence="2" id="KW-1185">Reference proteome</keyword>
<dbReference type="STRING" id="6832.A0A553PD68"/>
<accession>A0A553PD68</accession>
<name>A0A553PD68_TIGCA</name>
<sequence>MKVNGMQLMGGGSVKDYLRVMTEAFGELSIIGSPMLEEDQIVQLLTSLPPSYKTLVTVLENQDTYDTWDAVTERLLSEEQRSKEDRQLLSPSADEKGLLAIGGAKKKINSIGYSAIALLCRPHFASQFLPLSC</sequence>
<dbReference type="Pfam" id="PF14223">
    <property type="entry name" value="Retrotran_gag_2"/>
    <property type="match status" value="1"/>
</dbReference>